<protein>
    <recommendedName>
        <fullName evidence="4">DUF5709 domain-containing protein</fullName>
    </recommendedName>
</protein>
<reference evidence="3" key="1">
    <citation type="journal article" date="2019" name="Int. J. Syst. Evol. Microbiol.">
        <title>The Global Catalogue of Microorganisms (GCM) 10K type strain sequencing project: providing services to taxonomists for standard genome sequencing and annotation.</title>
        <authorList>
            <consortium name="The Broad Institute Genomics Platform"/>
            <consortium name="The Broad Institute Genome Sequencing Center for Infectious Disease"/>
            <person name="Wu L."/>
            <person name="Ma J."/>
        </authorList>
    </citation>
    <scope>NUCLEOTIDE SEQUENCE [LARGE SCALE GENOMIC DNA]</scope>
    <source>
        <strain evidence="3">JCM 14306</strain>
    </source>
</reference>
<dbReference type="EMBL" id="BAAANE010000004">
    <property type="protein sequence ID" value="GAA1627256.1"/>
    <property type="molecule type" value="Genomic_DNA"/>
</dbReference>
<accession>A0ABP4QXJ1</accession>
<dbReference type="Proteomes" id="UP001501319">
    <property type="component" value="Unassembled WGS sequence"/>
</dbReference>
<keyword evidence="3" id="KW-1185">Reference proteome</keyword>
<comment type="caution">
    <text evidence="2">The sequence shown here is derived from an EMBL/GenBank/DDBJ whole genome shotgun (WGS) entry which is preliminary data.</text>
</comment>
<gene>
    <name evidence="2" type="ORF">GCM10009744_13790</name>
</gene>
<sequence>MSEQESEAVAQDGADLEYDLAHEASGEAAAVRSREPEQRDAVVTATPEYDGDYSYDLAHDVPPSR</sequence>
<organism evidence="2 3">
    <name type="scientific">Kribbella alba</name>
    <dbReference type="NCBI Taxonomy" id="190197"/>
    <lineage>
        <taxon>Bacteria</taxon>
        <taxon>Bacillati</taxon>
        <taxon>Actinomycetota</taxon>
        <taxon>Actinomycetes</taxon>
        <taxon>Propionibacteriales</taxon>
        <taxon>Kribbellaceae</taxon>
        <taxon>Kribbella</taxon>
    </lineage>
</organism>
<proteinExistence type="predicted"/>
<feature type="region of interest" description="Disordered" evidence="1">
    <location>
        <begin position="24"/>
        <end position="65"/>
    </location>
</feature>
<evidence type="ECO:0000256" key="1">
    <source>
        <dbReference type="SAM" id="MobiDB-lite"/>
    </source>
</evidence>
<evidence type="ECO:0008006" key="4">
    <source>
        <dbReference type="Google" id="ProtNLM"/>
    </source>
</evidence>
<evidence type="ECO:0000313" key="3">
    <source>
        <dbReference type="Proteomes" id="UP001501319"/>
    </source>
</evidence>
<name>A0ABP4QXJ1_9ACTN</name>
<evidence type="ECO:0000313" key="2">
    <source>
        <dbReference type="EMBL" id="GAA1627256.1"/>
    </source>
</evidence>